<dbReference type="Pfam" id="PF06051">
    <property type="entry name" value="DUF928"/>
    <property type="match status" value="1"/>
</dbReference>
<comment type="caution">
    <text evidence="2">The sequence shown here is derived from an EMBL/GenBank/DDBJ whole genome shotgun (WGS) entry which is preliminary data.</text>
</comment>
<keyword evidence="3" id="KW-1185">Reference proteome</keyword>
<name>A0A8J6ZN66_DESMC</name>
<dbReference type="AlphaFoldDB" id="A0A8J6ZN66"/>
<dbReference type="RefSeq" id="WP_193918730.1">
    <property type="nucleotide sequence ID" value="NZ_JADEXS020000001.1"/>
</dbReference>
<dbReference type="InterPro" id="IPR010328">
    <property type="entry name" value="DUF928"/>
</dbReference>
<feature type="region of interest" description="Disordered" evidence="1">
    <location>
        <begin position="47"/>
        <end position="66"/>
    </location>
</feature>
<evidence type="ECO:0000313" key="3">
    <source>
        <dbReference type="Proteomes" id="UP000622533"/>
    </source>
</evidence>
<dbReference type="EMBL" id="JADEXS010000261">
    <property type="protein sequence ID" value="MBE9024384.1"/>
    <property type="molecule type" value="Genomic_DNA"/>
</dbReference>
<protein>
    <submittedName>
        <fullName evidence="2">DUF928 domain-containing protein</fullName>
    </submittedName>
</protein>
<proteinExistence type="predicted"/>
<dbReference type="Proteomes" id="UP000622533">
    <property type="component" value="Unassembled WGS sequence"/>
</dbReference>
<evidence type="ECO:0000256" key="1">
    <source>
        <dbReference type="SAM" id="MobiDB-lite"/>
    </source>
</evidence>
<evidence type="ECO:0000313" key="2">
    <source>
        <dbReference type="EMBL" id="MBE9024384.1"/>
    </source>
</evidence>
<sequence length="260" mass="28863">MKKLLWFHTTTLISTLTLGIFNPPGNWDVQAQTLTPTNKITYVAPTLQEKPGEPRGRRRGGGSRGSCKQYETLTALVPITKTATKDLVWGQSVSQTPTFWFFVPDKLSPKVPVEFVIQDEADNYVYHTKFNPPETQSGIFSLPVKPTTPLVAGKSYTWTFSIYCDPDKPSAAVYVQGSMTQMALNPSWRQQLEAAKTPLARASFFAEHGIWYDALTTLGESLKDTKHKDPKIASAWMDLLKQVNLVQSGTDAIASCCISK</sequence>
<reference evidence="2" key="1">
    <citation type="submission" date="2020-10" db="EMBL/GenBank/DDBJ databases">
        <authorList>
            <person name="Castelo-Branco R."/>
            <person name="Eusebio N."/>
            <person name="Adriana R."/>
            <person name="Vieira A."/>
            <person name="Brugerolle De Fraissinette N."/>
            <person name="Rezende De Castro R."/>
            <person name="Schneider M.P."/>
            <person name="Vasconcelos V."/>
            <person name="Leao P.N."/>
        </authorList>
    </citation>
    <scope>NUCLEOTIDE SEQUENCE</scope>
    <source>
        <strain evidence="2">LEGE 12446</strain>
    </source>
</reference>
<organism evidence="2 3">
    <name type="scientific">Desmonostoc muscorum LEGE 12446</name>
    <dbReference type="NCBI Taxonomy" id="1828758"/>
    <lineage>
        <taxon>Bacteria</taxon>
        <taxon>Bacillati</taxon>
        <taxon>Cyanobacteriota</taxon>
        <taxon>Cyanophyceae</taxon>
        <taxon>Nostocales</taxon>
        <taxon>Nostocaceae</taxon>
        <taxon>Desmonostoc</taxon>
    </lineage>
</organism>
<accession>A0A8J6ZN66</accession>
<gene>
    <name evidence="2" type="ORF">IQ276_18730</name>
</gene>